<protein>
    <submittedName>
        <fullName evidence="1">Uncharacterized protein</fullName>
    </submittedName>
</protein>
<reference evidence="1" key="2">
    <citation type="journal article" date="2020" name="Nat. Commun.">
        <title>Large-scale genome sequencing of mycorrhizal fungi provides insights into the early evolution of symbiotic traits.</title>
        <authorList>
            <person name="Miyauchi S."/>
            <person name="Kiss E."/>
            <person name="Kuo A."/>
            <person name="Drula E."/>
            <person name="Kohler A."/>
            <person name="Sanchez-Garcia M."/>
            <person name="Morin E."/>
            <person name="Andreopoulos B."/>
            <person name="Barry K.W."/>
            <person name="Bonito G."/>
            <person name="Buee M."/>
            <person name="Carver A."/>
            <person name="Chen C."/>
            <person name="Cichocki N."/>
            <person name="Clum A."/>
            <person name="Culley D."/>
            <person name="Crous P.W."/>
            <person name="Fauchery L."/>
            <person name="Girlanda M."/>
            <person name="Hayes R.D."/>
            <person name="Keri Z."/>
            <person name="LaButti K."/>
            <person name="Lipzen A."/>
            <person name="Lombard V."/>
            <person name="Magnuson J."/>
            <person name="Maillard F."/>
            <person name="Murat C."/>
            <person name="Nolan M."/>
            <person name="Ohm R.A."/>
            <person name="Pangilinan J."/>
            <person name="Pereira M.F."/>
            <person name="Perotto S."/>
            <person name="Peter M."/>
            <person name="Pfister S."/>
            <person name="Riley R."/>
            <person name="Sitrit Y."/>
            <person name="Stielow J.B."/>
            <person name="Szollosi G."/>
            <person name="Zifcakova L."/>
            <person name="Stursova M."/>
            <person name="Spatafora J.W."/>
            <person name="Tedersoo L."/>
            <person name="Vaario L.M."/>
            <person name="Yamada A."/>
            <person name="Yan M."/>
            <person name="Wang P."/>
            <person name="Xu J."/>
            <person name="Bruns T."/>
            <person name="Baldrian P."/>
            <person name="Vilgalys R."/>
            <person name="Dunand C."/>
            <person name="Henrissat B."/>
            <person name="Grigoriev I.V."/>
            <person name="Hibbett D."/>
            <person name="Nagy L.G."/>
            <person name="Martin F.M."/>
        </authorList>
    </citation>
    <scope>NUCLEOTIDE SEQUENCE</scope>
    <source>
        <strain evidence="1">P2</strain>
    </source>
</reference>
<evidence type="ECO:0000313" key="2">
    <source>
        <dbReference type="Proteomes" id="UP000886501"/>
    </source>
</evidence>
<proteinExistence type="predicted"/>
<comment type="caution">
    <text evidence="1">The sequence shown here is derived from an EMBL/GenBank/DDBJ whole genome shotgun (WGS) entry which is preliminary data.</text>
</comment>
<keyword evidence="2" id="KW-1185">Reference proteome</keyword>
<accession>A0ACB6YY39</accession>
<gene>
    <name evidence="1" type="ORF">BDM02DRAFT_3193830</name>
</gene>
<dbReference type="EMBL" id="MU118660">
    <property type="protein sequence ID" value="KAF9642139.1"/>
    <property type="molecule type" value="Genomic_DNA"/>
</dbReference>
<sequence>MDVLSRIYSDEQEGVVRAESEYVDDVDEPIRGRRPKTHLIYVDAALISVMNAEETRDRKTRVEWEEDTPTAMQEFPDRVESSKESDGTAVDEELGNIPHTPKDTEAAEKLFRTISNQDGTFPGCLKGKYGEDPSFKPIIENPDNFTNFEIKDGLFVSK</sequence>
<reference evidence="1" key="1">
    <citation type="submission" date="2019-10" db="EMBL/GenBank/DDBJ databases">
        <authorList>
            <consortium name="DOE Joint Genome Institute"/>
            <person name="Kuo A."/>
            <person name="Miyauchi S."/>
            <person name="Kiss E."/>
            <person name="Drula E."/>
            <person name="Kohler A."/>
            <person name="Sanchez-Garcia M."/>
            <person name="Andreopoulos B."/>
            <person name="Barry K.W."/>
            <person name="Bonito G."/>
            <person name="Buee M."/>
            <person name="Carver A."/>
            <person name="Chen C."/>
            <person name="Cichocki N."/>
            <person name="Clum A."/>
            <person name="Culley D."/>
            <person name="Crous P.W."/>
            <person name="Fauchery L."/>
            <person name="Girlanda M."/>
            <person name="Hayes R."/>
            <person name="Keri Z."/>
            <person name="Labutti K."/>
            <person name="Lipzen A."/>
            <person name="Lombard V."/>
            <person name="Magnuson J."/>
            <person name="Maillard F."/>
            <person name="Morin E."/>
            <person name="Murat C."/>
            <person name="Nolan M."/>
            <person name="Ohm R."/>
            <person name="Pangilinan J."/>
            <person name="Pereira M."/>
            <person name="Perotto S."/>
            <person name="Peter M."/>
            <person name="Riley R."/>
            <person name="Sitrit Y."/>
            <person name="Stielow B."/>
            <person name="Szollosi G."/>
            <person name="Zifcakova L."/>
            <person name="Stursova M."/>
            <person name="Spatafora J.W."/>
            <person name="Tedersoo L."/>
            <person name="Vaario L.-M."/>
            <person name="Yamada A."/>
            <person name="Yan M."/>
            <person name="Wang P."/>
            <person name="Xu J."/>
            <person name="Bruns T."/>
            <person name="Baldrian P."/>
            <person name="Vilgalys R."/>
            <person name="Henrissat B."/>
            <person name="Grigoriev I.V."/>
            <person name="Hibbett D."/>
            <person name="Nagy L.G."/>
            <person name="Martin F.M."/>
        </authorList>
    </citation>
    <scope>NUCLEOTIDE SEQUENCE</scope>
    <source>
        <strain evidence="1">P2</strain>
    </source>
</reference>
<name>A0ACB6YY39_THEGA</name>
<dbReference type="Proteomes" id="UP000886501">
    <property type="component" value="Unassembled WGS sequence"/>
</dbReference>
<organism evidence="1 2">
    <name type="scientific">Thelephora ganbajun</name>
    <name type="common">Ganba fungus</name>
    <dbReference type="NCBI Taxonomy" id="370292"/>
    <lineage>
        <taxon>Eukaryota</taxon>
        <taxon>Fungi</taxon>
        <taxon>Dikarya</taxon>
        <taxon>Basidiomycota</taxon>
        <taxon>Agaricomycotina</taxon>
        <taxon>Agaricomycetes</taxon>
        <taxon>Thelephorales</taxon>
        <taxon>Thelephoraceae</taxon>
        <taxon>Thelephora</taxon>
    </lineage>
</organism>
<evidence type="ECO:0000313" key="1">
    <source>
        <dbReference type="EMBL" id="KAF9642139.1"/>
    </source>
</evidence>